<dbReference type="GO" id="GO:0070374">
    <property type="term" value="P:positive regulation of ERK1 and ERK2 cascade"/>
    <property type="evidence" value="ECO:0007669"/>
    <property type="project" value="TreeGrafter"/>
</dbReference>
<dbReference type="PRINTS" id="PR01990">
    <property type="entry name" value="CD74ANTIGEN"/>
</dbReference>
<dbReference type="GO" id="GO:0001961">
    <property type="term" value="P:positive regulation of cytokine-mediated signaling pathway"/>
    <property type="evidence" value="ECO:0007669"/>
    <property type="project" value="TreeGrafter"/>
</dbReference>
<dbReference type="AlphaFoldDB" id="A0A9D3MT06"/>
<evidence type="ECO:0000259" key="9">
    <source>
        <dbReference type="PROSITE" id="PS51162"/>
    </source>
</evidence>
<dbReference type="PIRSF" id="PIRSF001992">
    <property type="entry name" value="CD74_antigen"/>
    <property type="match status" value="1"/>
</dbReference>
<dbReference type="SUPFAM" id="SSF48305">
    <property type="entry name" value="Class II MHC-associated invariant chain ectoplasmic trimerization domain"/>
    <property type="match status" value="1"/>
</dbReference>
<dbReference type="GO" id="GO:0016020">
    <property type="term" value="C:membrane"/>
    <property type="evidence" value="ECO:0007669"/>
    <property type="project" value="InterPro"/>
</dbReference>
<dbReference type="InterPro" id="IPR015386">
    <property type="entry name" value="MHC_II-assoc_invar/CLIP_MHC-bd"/>
</dbReference>
<feature type="disulfide bond" evidence="5">
    <location>
        <begin position="198"/>
        <end position="215"/>
    </location>
</feature>
<dbReference type="PROSITE" id="PS00484">
    <property type="entry name" value="THYROGLOBULIN_1_1"/>
    <property type="match status" value="1"/>
</dbReference>
<dbReference type="GO" id="GO:1902166">
    <property type="term" value="P:negative regulation of intrinsic apoptotic signaling pathway in response to DNA damage by p53 class mediator"/>
    <property type="evidence" value="ECO:0007669"/>
    <property type="project" value="TreeGrafter"/>
</dbReference>
<evidence type="ECO:0000313" key="11">
    <source>
        <dbReference type="Proteomes" id="UP001044222"/>
    </source>
</evidence>
<dbReference type="GO" id="GO:0006886">
    <property type="term" value="P:intracellular protein transport"/>
    <property type="evidence" value="ECO:0007669"/>
    <property type="project" value="InterPro"/>
</dbReference>
<feature type="disulfide bond" evidence="5">
    <location>
        <begin position="235"/>
        <end position="254"/>
    </location>
</feature>
<evidence type="ECO:0000256" key="7">
    <source>
        <dbReference type="SAM" id="MobiDB-lite"/>
    </source>
</evidence>
<evidence type="ECO:0000256" key="8">
    <source>
        <dbReference type="SAM" id="Phobius"/>
    </source>
</evidence>
<dbReference type="GO" id="GO:0005737">
    <property type="term" value="C:cytoplasm"/>
    <property type="evidence" value="ECO:0007669"/>
    <property type="project" value="TreeGrafter"/>
</dbReference>
<dbReference type="InterPro" id="IPR036857">
    <property type="entry name" value="Thyroglobulin_1_sf"/>
</dbReference>
<protein>
    <recommendedName>
        <fullName evidence="9">Thyroglobulin type-1 domain-containing protein</fullName>
    </recommendedName>
</protein>
<dbReference type="InterPro" id="IPR043530">
    <property type="entry name" value="CD74_antigen"/>
</dbReference>
<evidence type="ECO:0000256" key="3">
    <source>
        <dbReference type="ARBA" id="ARBA00023157"/>
    </source>
</evidence>
<keyword evidence="2" id="KW-0964">Secreted</keyword>
<name>A0A9D3MT06_ANGAN</name>
<evidence type="ECO:0000313" key="10">
    <source>
        <dbReference type="EMBL" id="KAG5853386.1"/>
    </source>
</evidence>
<dbReference type="GO" id="GO:0005576">
    <property type="term" value="C:extracellular region"/>
    <property type="evidence" value="ECO:0007669"/>
    <property type="project" value="UniProtKB-SubCell"/>
</dbReference>
<feature type="disulfide bond" evidence="5 6">
    <location>
        <begin position="226"/>
        <end position="233"/>
    </location>
</feature>
<dbReference type="InterPro" id="IPR000716">
    <property type="entry name" value="Thyroglobulin_1"/>
</dbReference>
<dbReference type="EMBL" id="JAFIRN010000003">
    <property type="protein sequence ID" value="KAG5853386.1"/>
    <property type="molecule type" value="Genomic_DNA"/>
</dbReference>
<feature type="region of interest" description="Disordered" evidence="7">
    <location>
        <begin position="1"/>
        <end position="22"/>
    </location>
</feature>
<dbReference type="InterPro" id="IPR011988">
    <property type="entry name" value="MHC_II-assoc_invariant_trimer"/>
</dbReference>
<dbReference type="CDD" id="cd00191">
    <property type="entry name" value="TY"/>
    <property type="match status" value="1"/>
</dbReference>
<sequence length="277" mass="30955">MADQQDASLLERSESQGSVDVVRNTRSRSSDLKIAGAIFLVCMLIAGQGLTAYFVINQKDQIGSLEKTADLLKIKLTQASRGSSGKMVRMPVYSAPLMTMDFSDADTKKKPLVKLENTVMVSLEKQVKDLLKTDQLPQFNETFMANLQALKDQTEESEWKEFENWMRHWLVFQMAQHPAPTPVPATTPPSASKLQTKCQLEATRKIWLGNFRPQCDEQGNYLPRQCWHSTGYCWCVDKDGVEIPNTAIRGMPQCGGMAVAGRMMAMPSLTKLMKLAG</sequence>
<dbReference type="PANTHER" id="PTHR14093">
    <property type="entry name" value="HLA CLASS II GAMMA CHAIN"/>
    <property type="match status" value="1"/>
</dbReference>
<dbReference type="PROSITE" id="PS51162">
    <property type="entry name" value="THYROGLOBULIN_1_2"/>
    <property type="match status" value="1"/>
</dbReference>
<dbReference type="SUPFAM" id="SSF57610">
    <property type="entry name" value="Thyroglobulin type-1 domain"/>
    <property type="match status" value="1"/>
</dbReference>
<proteinExistence type="predicted"/>
<evidence type="ECO:0000256" key="4">
    <source>
        <dbReference type="ARBA" id="ARBA00023180"/>
    </source>
</evidence>
<dbReference type="GO" id="GO:0002830">
    <property type="term" value="P:positive regulation of type 2 immune response"/>
    <property type="evidence" value="ECO:0007669"/>
    <property type="project" value="TreeGrafter"/>
</dbReference>
<evidence type="ECO:0000256" key="2">
    <source>
        <dbReference type="ARBA" id="ARBA00022525"/>
    </source>
</evidence>
<dbReference type="SMART" id="SM00211">
    <property type="entry name" value="TY"/>
    <property type="match status" value="1"/>
</dbReference>
<dbReference type="GO" id="GO:0060907">
    <property type="term" value="P:positive regulation of macrophage cytokine production"/>
    <property type="evidence" value="ECO:0007669"/>
    <property type="project" value="TreeGrafter"/>
</dbReference>
<dbReference type="PANTHER" id="PTHR14093:SF17">
    <property type="entry name" value="HLA CLASS II HISTOCOMPATIBILITY ANTIGEN GAMMA CHAIN"/>
    <property type="match status" value="1"/>
</dbReference>
<organism evidence="10 11">
    <name type="scientific">Anguilla anguilla</name>
    <name type="common">European freshwater eel</name>
    <name type="synonym">Muraena anguilla</name>
    <dbReference type="NCBI Taxonomy" id="7936"/>
    <lineage>
        <taxon>Eukaryota</taxon>
        <taxon>Metazoa</taxon>
        <taxon>Chordata</taxon>
        <taxon>Craniata</taxon>
        <taxon>Vertebrata</taxon>
        <taxon>Euteleostomi</taxon>
        <taxon>Actinopterygii</taxon>
        <taxon>Neopterygii</taxon>
        <taxon>Teleostei</taxon>
        <taxon>Anguilliformes</taxon>
        <taxon>Anguillidae</taxon>
        <taxon>Anguilla</taxon>
    </lineage>
</organism>
<evidence type="ECO:0000256" key="5">
    <source>
        <dbReference type="PIRSR" id="PIRSR001992-1"/>
    </source>
</evidence>
<dbReference type="Pfam" id="PF09307">
    <property type="entry name" value="MHC2-interact"/>
    <property type="match status" value="1"/>
</dbReference>
<comment type="caution">
    <text evidence="10">The sequence shown here is derived from an EMBL/GenBank/DDBJ whole genome shotgun (WGS) entry which is preliminary data.</text>
</comment>
<keyword evidence="11" id="KW-1185">Reference proteome</keyword>
<dbReference type="GO" id="GO:0043518">
    <property type="term" value="P:negative regulation of DNA damage response, signal transduction by p53 class mediator"/>
    <property type="evidence" value="ECO:0007669"/>
    <property type="project" value="TreeGrafter"/>
</dbReference>
<keyword evidence="4" id="KW-0325">Glycoprotein</keyword>
<dbReference type="InterPro" id="IPR052001">
    <property type="entry name" value="MHC-II_Gamma/Thyroglobulin"/>
</dbReference>
<keyword evidence="3 5" id="KW-1015">Disulfide bond</keyword>
<feature type="transmembrane region" description="Helical" evidence="8">
    <location>
        <begin position="34"/>
        <end position="56"/>
    </location>
</feature>
<comment type="caution">
    <text evidence="6">Lacks conserved residue(s) required for the propagation of feature annotation.</text>
</comment>
<dbReference type="GO" id="GO:0035718">
    <property type="term" value="F:macrophage migration inhibitory factor binding"/>
    <property type="evidence" value="ECO:0007669"/>
    <property type="project" value="InterPro"/>
</dbReference>
<dbReference type="Pfam" id="PF00086">
    <property type="entry name" value="Thyroglobulin_1"/>
    <property type="match status" value="1"/>
</dbReference>
<dbReference type="GO" id="GO:0009986">
    <property type="term" value="C:cell surface"/>
    <property type="evidence" value="ECO:0007669"/>
    <property type="project" value="TreeGrafter"/>
</dbReference>
<reference evidence="10" key="1">
    <citation type="submission" date="2021-01" db="EMBL/GenBank/DDBJ databases">
        <title>A chromosome-scale assembly of European eel, Anguilla anguilla.</title>
        <authorList>
            <person name="Henkel C."/>
            <person name="Jong-Raadsen S.A."/>
            <person name="Dufour S."/>
            <person name="Weltzien F.-A."/>
            <person name="Palstra A.P."/>
            <person name="Pelster B."/>
            <person name="Spaink H.P."/>
            <person name="Van Den Thillart G.E."/>
            <person name="Jansen H."/>
            <person name="Zahm M."/>
            <person name="Klopp C."/>
            <person name="Cedric C."/>
            <person name="Louis A."/>
            <person name="Berthelot C."/>
            <person name="Parey E."/>
            <person name="Roest Crollius H."/>
            <person name="Montfort J."/>
            <person name="Robinson-Rechavi M."/>
            <person name="Bucao C."/>
            <person name="Bouchez O."/>
            <person name="Gislard M."/>
            <person name="Lluch J."/>
            <person name="Milhes M."/>
            <person name="Lampietro C."/>
            <person name="Lopez Roques C."/>
            <person name="Donnadieu C."/>
            <person name="Braasch I."/>
            <person name="Desvignes T."/>
            <person name="Postlethwait J."/>
            <person name="Bobe J."/>
            <person name="Guiguen Y."/>
            <person name="Dirks R."/>
        </authorList>
    </citation>
    <scope>NUCLEOTIDE SEQUENCE</scope>
    <source>
        <strain evidence="10">Tag_6206</strain>
        <tissue evidence="10">Liver</tissue>
    </source>
</reference>
<dbReference type="Proteomes" id="UP001044222">
    <property type="component" value="Unassembled WGS sequence"/>
</dbReference>
<dbReference type="Gene3D" id="4.10.800.10">
    <property type="entry name" value="Thyroglobulin type-1"/>
    <property type="match status" value="1"/>
</dbReference>
<evidence type="ECO:0000256" key="6">
    <source>
        <dbReference type="PROSITE-ProRule" id="PRU00500"/>
    </source>
</evidence>
<dbReference type="GO" id="GO:0004896">
    <property type="term" value="F:cytokine receptor activity"/>
    <property type="evidence" value="ECO:0007669"/>
    <property type="project" value="TreeGrafter"/>
</dbReference>
<accession>A0A9D3MT06</accession>
<dbReference type="GO" id="GO:0002286">
    <property type="term" value="P:T cell activation involved in immune response"/>
    <property type="evidence" value="ECO:0007669"/>
    <property type="project" value="TreeGrafter"/>
</dbReference>
<dbReference type="InterPro" id="IPR036613">
    <property type="entry name" value="MHCII_invariant_trimer_sf"/>
</dbReference>
<keyword evidence="8" id="KW-1133">Transmembrane helix</keyword>
<evidence type="ECO:0000256" key="1">
    <source>
        <dbReference type="ARBA" id="ARBA00004613"/>
    </source>
</evidence>
<feature type="domain" description="Thyroglobulin type-1" evidence="9">
    <location>
        <begin position="195"/>
        <end position="254"/>
    </location>
</feature>
<comment type="subcellular location">
    <subcellularLocation>
        <location evidence="1">Secreted</location>
    </subcellularLocation>
</comment>
<gene>
    <name evidence="10" type="ORF">ANANG_G00072740</name>
</gene>
<dbReference type="InterPro" id="IPR022339">
    <property type="entry name" value="MHC_II-assoc_invar_chain"/>
</dbReference>
<dbReference type="GO" id="GO:0019882">
    <property type="term" value="P:antigen processing and presentation"/>
    <property type="evidence" value="ECO:0007669"/>
    <property type="project" value="InterPro"/>
</dbReference>
<dbReference type="Pfam" id="PF08831">
    <property type="entry name" value="MHCassoc_trimer"/>
    <property type="match status" value="1"/>
</dbReference>
<dbReference type="GO" id="GO:0070206">
    <property type="term" value="P:protein trimerization"/>
    <property type="evidence" value="ECO:0007669"/>
    <property type="project" value="InterPro"/>
</dbReference>
<dbReference type="GO" id="GO:0042289">
    <property type="term" value="F:MHC class II protein binding"/>
    <property type="evidence" value="ECO:0007669"/>
    <property type="project" value="InterPro"/>
</dbReference>
<dbReference type="Gene3D" id="1.10.870.10">
    <property type="entry name" value="MHC class II-associated invariant chain, trimerisation domain"/>
    <property type="match status" value="1"/>
</dbReference>
<keyword evidence="8" id="KW-0472">Membrane</keyword>
<keyword evidence="8" id="KW-0812">Transmembrane</keyword>